<dbReference type="InterPro" id="IPR050126">
    <property type="entry name" value="Ap4A_hydrolase"/>
</dbReference>
<evidence type="ECO:0000259" key="2">
    <source>
        <dbReference type="Pfam" id="PF12850"/>
    </source>
</evidence>
<reference evidence="3 4" key="1">
    <citation type="journal article" date="2024" name="Int. J. Syst. Evol. Microbiol.">
        <title>Paenibacillus hexagrammi sp. nov., a novel bacterium isolated from the gut content of Hexagrammos agrammus.</title>
        <authorList>
            <person name="Jung H.K."/>
            <person name="Kim D.G."/>
            <person name="Zin H."/>
            <person name="Park J."/>
            <person name="Jung H."/>
            <person name="Kim Y.O."/>
            <person name="Kong H.J."/>
            <person name="Kim J.W."/>
            <person name="Kim Y.S."/>
        </authorList>
    </citation>
    <scope>NUCLEOTIDE SEQUENCE [LARGE SCALE GENOMIC DNA]</scope>
    <source>
        <strain evidence="3 4">YPD9-1</strain>
    </source>
</reference>
<dbReference type="Pfam" id="PF12850">
    <property type="entry name" value="Metallophos_2"/>
    <property type="match status" value="1"/>
</dbReference>
<evidence type="ECO:0000313" key="4">
    <source>
        <dbReference type="Proteomes" id="UP001649230"/>
    </source>
</evidence>
<dbReference type="RefSeq" id="WP_235117977.1">
    <property type="nucleotide sequence ID" value="NZ_CP090978.1"/>
</dbReference>
<feature type="domain" description="Calcineurin-like phosphoesterase" evidence="2">
    <location>
        <begin position="3"/>
        <end position="207"/>
    </location>
</feature>
<dbReference type="CDD" id="cd00838">
    <property type="entry name" value="MPP_superfamily"/>
    <property type="match status" value="1"/>
</dbReference>
<dbReference type="InterPro" id="IPR011152">
    <property type="entry name" value="Pesterase_MJ0912"/>
</dbReference>
<dbReference type="InterPro" id="IPR024654">
    <property type="entry name" value="Calcineurin-like_PHP_lpxH"/>
</dbReference>
<dbReference type="PIRSF" id="PIRSF000883">
    <property type="entry name" value="Pesterase_MJ0912"/>
    <property type="match status" value="1"/>
</dbReference>
<accession>A0ABY3SFE1</accession>
<comment type="similarity">
    <text evidence="1">Belongs to the metallophosphoesterase superfamily. YfcE family.</text>
</comment>
<keyword evidence="4" id="KW-1185">Reference proteome</keyword>
<dbReference type="Proteomes" id="UP001649230">
    <property type="component" value="Chromosome"/>
</dbReference>
<evidence type="ECO:0000256" key="1">
    <source>
        <dbReference type="ARBA" id="ARBA00008950"/>
    </source>
</evidence>
<protein>
    <submittedName>
        <fullName evidence="3">Metallophosphatase family protein</fullName>
    </submittedName>
</protein>
<dbReference type="Gene3D" id="3.60.21.10">
    <property type="match status" value="1"/>
</dbReference>
<sequence>MDKIAIISDIHGNVPALEAVLNDIKEREIRRIVCLGDLVGKGPGSAEAVDRLREVCETIVQGNWDLGITYKQDTAGGIWQQEMLGSERLAYLAGLPFSVDIPVSGRLLRLFHASSTSIFHRVKRKSPKEERLALFRNTEATGYASAPYTPDIVGYGDIHVSFMLTMKNPHQAAIAGSDAPEEGLVLFNTGSVGCPYDGIPQACYTVMEGRFDAELSRDKRSGFAVQFVRVPYDIPRAVRLAYEADMPGARRYELEITTAAVHKELDELG</sequence>
<proteinExistence type="inferred from homology"/>
<evidence type="ECO:0000313" key="3">
    <source>
        <dbReference type="EMBL" id="UJF31632.1"/>
    </source>
</evidence>
<gene>
    <name evidence="3" type="ORF">L0M14_17745</name>
</gene>
<dbReference type="PANTHER" id="PTHR42850">
    <property type="entry name" value="METALLOPHOSPHOESTERASE"/>
    <property type="match status" value="1"/>
</dbReference>
<dbReference type="InterPro" id="IPR029052">
    <property type="entry name" value="Metallo-depent_PP-like"/>
</dbReference>
<dbReference type="SUPFAM" id="SSF56300">
    <property type="entry name" value="Metallo-dependent phosphatases"/>
    <property type="match status" value="1"/>
</dbReference>
<organism evidence="3 4">
    <name type="scientific">Paenibacillus hexagrammi</name>
    <dbReference type="NCBI Taxonomy" id="2908839"/>
    <lineage>
        <taxon>Bacteria</taxon>
        <taxon>Bacillati</taxon>
        <taxon>Bacillota</taxon>
        <taxon>Bacilli</taxon>
        <taxon>Bacillales</taxon>
        <taxon>Paenibacillaceae</taxon>
        <taxon>Paenibacillus</taxon>
    </lineage>
</organism>
<name>A0ABY3SFE1_9BACL</name>
<dbReference type="EMBL" id="CP090978">
    <property type="protein sequence ID" value="UJF31632.1"/>
    <property type="molecule type" value="Genomic_DNA"/>
</dbReference>
<dbReference type="PANTHER" id="PTHR42850:SF2">
    <property type="entry name" value="BLL5683 PROTEIN"/>
    <property type="match status" value="1"/>
</dbReference>